<feature type="region of interest" description="Disordered" evidence="1">
    <location>
        <begin position="428"/>
        <end position="515"/>
    </location>
</feature>
<reference evidence="2" key="1">
    <citation type="journal article" date="2020" name="Mol. Plant Microbe Interact.">
        <title>Genome Sequence of the Biocontrol Agent Coniothyrium minitans strain Conio (IMI 134523).</title>
        <authorList>
            <person name="Patel D."/>
            <person name="Shittu T.A."/>
            <person name="Baroncelli R."/>
            <person name="Muthumeenakshi S."/>
            <person name="Osborne T.H."/>
            <person name="Janganan T.K."/>
            <person name="Sreenivasaprasad S."/>
        </authorList>
    </citation>
    <scope>NUCLEOTIDE SEQUENCE</scope>
    <source>
        <strain evidence="2">Conio</strain>
    </source>
</reference>
<feature type="compositionally biased region" description="Basic and acidic residues" evidence="1">
    <location>
        <begin position="21"/>
        <end position="62"/>
    </location>
</feature>
<sequence>MAGLIGKLAQGVSVGIGLAGEKYHDRKERKDALAEQERGESSRSPDDYENKERPEVDEKSLEDAEMADDERMWALDEAASPPPSYESITSNSDQAIAELAYTVAETKNYQTHIHNGEVSRLPNPVIIPQRRPGSRARGWTRAYAPDLEPLGIDQDSFMKFLESWDKSAQGSPWFKAVSLTAGIVGMAIPGPIVMGVTTAVSIAAEAGCELQGRAKSNTFLDKMNKDVFMPAGLYAMVVICKQDASVTGGIQLSMETVNFENAKIVSKWGLPGDDPASKSANFTRPIRLASGKANVDEMPLEIAPLIYPGLDDMVKRPELKRDESFKERMMRNKEFVADYFDRRAQANFSGNNPDAALTKAHGEAPEFKNRFADPNNACNNGHLVSLVTGGKIVVQGRGLLGMRGAGDRGGGRQRGGLLGSALAAAGGRQESSVVGGRSRSDDGSGGLLSARESLLTSRQRGSSRGYDYDDDYTNGRRGASRRDQRRQARDSQFREVGEDGKLLPKTKQPALQPRGPIGYAVRGVKKALKPDVMYLTIVNLPTQEEMEMAREALGMDKKSWQEIIEACGEGNAVKSR</sequence>
<keyword evidence="3" id="KW-1185">Reference proteome</keyword>
<gene>
    <name evidence="2" type="ORF">PMIN01_02167</name>
</gene>
<dbReference type="PANTHER" id="PTHR38887">
    <property type="entry name" value="CHROMOSOME 21, WHOLE GENOME SHOTGUN SEQUENCE"/>
    <property type="match status" value="1"/>
</dbReference>
<accession>A0A9P6GQ81</accession>
<feature type="compositionally biased region" description="Basic and acidic residues" evidence="1">
    <location>
        <begin position="480"/>
        <end position="502"/>
    </location>
</feature>
<protein>
    <submittedName>
        <fullName evidence="2">Uncharacterized protein</fullName>
    </submittedName>
</protein>
<comment type="caution">
    <text evidence="2">The sequence shown here is derived from an EMBL/GenBank/DDBJ whole genome shotgun (WGS) entry which is preliminary data.</text>
</comment>
<dbReference type="OrthoDB" id="3433125at2759"/>
<dbReference type="PANTHER" id="PTHR38887:SF1">
    <property type="entry name" value="RAS MODIFICATION PROTEIN ERF4"/>
    <property type="match status" value="1"/>
</dbReference>
<feature type="region of interest" description="Disordered" evidence="1">
    <location>
        <begin position="17"/>
        <end position="65"/>
    </location>
</feature>
<evidence type="ECO:0000256" key="1">
    <source>
        <dbReference type="SAM" id="MobiDB-lite"/>
    </source>
</evidence>
<feature type="compositionally biased region" description="Low complexity" evidence="1">
    <location>
        <begin position="428"/>
        <end position="437"/>
    </location>
</feature>
<dbReference type="Proteomes" id="UP000756921">
    <property type="component" value="Unassembled WGS sequence"/>
</dbReference>
<dbReference type="EMBL" id="WJXW01000002">
    <property type="protein sequence ID" value="KAF9739533.1"/>
    <property type="molecule type" value="Genomic_DNA"/>
</dbReference>
<organism evidence="2 3">
    <name type="scientific">Paraphaeosphaeria minitans</name>
    <dbReference type="NCBI Taxonomy" id="565426"/>
    <lineage>
        <taxon>Eukaryota</taxon>
        <taxon>Fungi</taxon>
        <taxon>Dikarya</taxon>
        <taxon>Ascomycota</taxon>
        <taxon>Pezizomycotina</taxon>
        <taxon>Dothideomycetes</taxon>
        <taxon>Pleosporomycetidae</taxon>
        <taxon>Pleosporales</taxon>
        <taxon>Massarineae</taxon>
        <taxon>Didymosphaeriaceae</taxon>
        <taxon>Paraphaeosphaeria</taxon>
    </lineage>
</organism>
<evidence type="ECO:0000313" key="3">
    <source>
        <dbReference type="Proteomes" id="UP000756921"/>
    </source>
</evidence>
<name>A0A9P6GQ81_9PLEO</name>
<dbReference type="AlphaFoldDB" id="A0A9P6GQ81"/>
<dbReference type="InterPro" id="IPR053221">
    <property type="entry name" value="Burnettramic_acid_biosynth"/>
</dbReference>
<evidence type="ECO:0000313" key="2">
    <source>
        <dbReference type="EMBL" id="KAF9739533.1"/>
    </source>
</evidence>
<proteinExistence type="predicted"/>